<dbReference type="InterPro" id="IPR023614">
    <property type="entry name" value="Porin_dom_sf"/>
</dbReference>
<sequence>MKKTLLALAALSAYAGIAQADESASALSGSSVTLYGVFDASIHYISDVQVAQDKGENGRRGKPLYGMSGAGLQQTRFGLQVVEKLNNNMAALAVLEGGVNFNNGRSGQGGTLFGRKAYGGLTGDFGTLTLGRQGDTLGDFVGSLQASNRWGSQTAHPGNVDEGVQLNNSIKFASPDFNGFSFGGQYSFGNVVGKISEKQAWTVGAGYKYGPLALGVGYLKAHHPNLSIYGNNTDDKSQNHVGFAGLTGEQENTIFSGYASARWLEIVGAGFNVTAGPVLFGATYANTRFRHLNDPDSGELNLTNPRGFKGSVTFNTGEASIDYQLTPALTAGVSYSFTQSSNITKTKGARYHQGNLGLKYGLSKRTKVYLVGSYQKASGTDSTALASRASIAGLTPSNSPKQTAVRLGINHNF</sequence>
<keyword evidence="6 11" id="KW-0732">Signal</keyword>
<dbReference type="GO" id="GO:0015288">
    <property type="term" value="F:porin activity"/>
    <property type="evidence" value="ECO:0007669"/>
    <property type="project" value="UniProtKB-KW"/>
</dbReference>
<gene>
    <name evidence="13" type="ORF">CAGGBEG34_400004</name>
</gene>
<evidence type="ECO:0000256" key="10">
    <source>
        <dbReference type="ARBA" id="ARBA00023237"/>
    </source>
</evidence>
<evidence type="ECO:0000256" key="3">
    <source>
        <dbReference type="ARBA" id="ARBA00022448"/>
    </source>
</evidence>
<dbReference type="CDD" id="cd00342">
    <property type="entry name" value="gram_neg_porins"/>
    <property type="match status" value="1"/>
</dbReference>
<accession>G2JBD4</accession>
<keyword evidence="4" id="KW-1134">Transmembrane beta strand</keyword>
<keyword evidence="3" id="KW-0813">Transport</keyword>
<evidence type="ECO:0000256" key="11">
    <source>
        <dbReference type="SAM" id="SignalP"/>
    </source>
</evidence>
<dbReference type="OrthoDB" id="8982743at2"/>
<dbReference type="Pfam" id="PF13609">
    <property type="entry name" value="Porin_4"/>
    <property type="match status" value="1"/>
</dbReference>
<name>G2JBD4_9BURK</name>
<dbReference type="GO" id="GO:0009279">
    <property type="term" value="C:cell outer membrane"/>
    <property type="evidence" value="ECO:0007669"/>
    <property type="project" value="UniProtKB-SubCell"/>
</dbReference>
<feature type="signal peptide" evidence="11">
    <location>
        <begin position="1"/>
        <end position="20"/>
    </location>
</feature>
<dbReference type="Proteomes" id="UP000054051">
    <property type="component" value="Unassembled WGS sequence"/>
</dbReference>
<comment type="caution">
    <text evidence="13">The sequence shown here is derived from an EMBL/GenBank/DDBJ whole genome shotgun (WGS) entry which is preliminary data.</text>
</comment>
<evidence type="ECO:0000256" key="4">
    <source>
        <dbReference type="ARBA" id="ARBA00022452"/>
    </source>
</evidence>
<keyword evidence="8" id="KW-0626">Porin</keyword>
<evidence type="ECO:0000256" key="2">
    <source>
        <dbReference type="ARBA" id="ARBA00011233"/>
    </source>
</evidence>
<dbReference type="InterPro" id="IPR002299">
    <property type="entry name" value="Porin_Neis"/>
</dbReference>
<dbReference type="AlphaFoldDB" id="G2JBD4"/>
<feature type="chain" id="PRO_5003432098" evidence="11">
    <location>
        <begin position="21"/>
        <end position="413"/>
    </location>
</feature>
<dbReference type="PANTHER" id="PTHR34501">
    <property type="entry name" value="PROTEIN YDDL-RELATED"/>
    <property type="match status" value="1"/>
</dbReference>
<keyword evidence="7" id="KW-0406">Ion transport</keyword>
<evidence type="ECO:0000256" key="9">
    <source>
        <dbReference type="ARBA" id="ARBA00023136"/>
    </source>
</evidence>
<dbReference type="GO" id="GO:0006811">
    <property type="term" value="P:monoatomic ion transport"/>
    <property type="evidence" value="ECO:0007669"/>
    <property type="project" value="UniProtKB-KW"/>
</dbReference>
<dbReference type="eggNOG" id="COG3203">
    <property type="taxonomic scope" value="Bacteria"/>
</dbReference>
<proteinExistence type="predicted"/>
<dbReference type="GO" id="GO:0046930">
    <property type="term" value="C:pore complex"/>
    <property type="evidence" value="ECO:0007669"/>
    <property type="project" value="UniProtKB-KW"/>
</dbReference>
<dbReference type="InterPro" id="IPR050298">
    <property type="entry name" value="Gram-neg_bact_OMP"/>
</dbReference>
<keyword evidence="5" id="KW-0812">Transmembrane</keyword>
<keyword evidence="9" id="KW-0472">Membrane</keyword>
<comment type="subcellular location">
    <subcellularLocation>
        <location evidence="1">Cell outer membrane</location>
        <topology evidence="1">Multi-pass membrane protein</topology>
    </subcellularLocation>
</comment>
<evidence type="ECO:0000256" key="8">
    <source>
        <dbReference type="ARBA" id="ARBA00023114"/>
    </source>
</evidence>
<dbReference type="STRING" id="1070319.CAGGBEG34_400004"/>
<evidence type="ECO:0000313" key="13">
    <source>
        <dbReference type="EMBL" id="CCD30088.1"/>
    </source>
</evidence>
<evidence type="ECO:0000256" key="5">
    <source>
        <dbReference type="ARBA" id="ARBA00022692"/>
    </source>
</evidence>
<evidence type="ECO:0000256" key="6">
    <source>
        <dbReference type="ARBA" id="ARBA00022729"/>
    </source>
</evidence>
<keyword evidence="14" id="KW-1185">Reference proteome</keyword>
<protein>
    <submittedName>
        <fullName evidence="13">Porin Gram-negative type</fullName>
    </submittedName>
</protein>
<evidence type="ECO:0000256" key="7">
    <source>
        <dbReference type="ARBA" id="ARBA00023065"/>
    </source>
</evidence>
<dbReference type="PRINTS" id="PR00184">
    <property type="entry name" value="NEISSPPORIN"/>
</dbReference>
<evidence type="ECO:0000259" key="12">
    <source>
        <dbReference type="Pfam" id="PF13609"/>
    </source>
</evidence>
<feature type="domain" description="Porin" evidence="12">
    <location>
        <begin position="7"/>
        <end position="379"/>
    </location>
</feature>
<dbReference type="Gene3D" id="2.40.160.10">
    <property type="entry name" value="Porin"/>
    <property type="match status" value="1"/>
</dbReference>
<dbReference type="PANTHER" id="PTHR34501:SF9">
    <property type="entry name" value="MAJOR OUTER MEMBRANE PROTEIN P.IA"/>
    <property type="match status" value="1"/>
</dbReference>
<dbReference type="InterPro" id="IPR033900">
    <property type="entry name" value="Gram_neg_porin_domain"/>
</dbReference>
<evidence type="ECO:0000313" key="14">
    <source>
        <dbReference type="Proteomes" id="UP000054051"/>
    </source>
</evidence>
<dbReference type="EMBL" id="CAFB01000059">
    <property type="protein sequence ID" value="CCD30088.1"/>
    <property type="molecule type" value="Genomic_DNA"/>
</dbReference>
<evidence type="ECO:0000256" key="1">
    <source>
        <dbReference type="ARBA" id="ARBA00004571"/>
    </source>
</evidence>
<keyword evidence="10" id="KW-0998">Cell outer membrane</keyword>
<dbReference type="RefSeq" id="WP_006683165.1">
    <property type="nucleotide sequence ID" value="NZ_CAFB01000059.1"/>
</dbReference>
<dbReference type="SUPFAM" id="SSF56935">
    <property type="entry name" value="Porins"/>
    <property type="match status" value="1"/>
</dbReference>
<reference evidence="13 14" key="1">
    <citation type="submission" date="2011-08" db="EMBL/GenBank/DDBJ databases">
        <title>The genome of the obligate endobacterium of an arbuscular mycorrhizal fungus reveals an interphylum network of nutritional interactions.</title>
        <authorList>
            <person name="Ghignone S."/>
            <person name="Salvioli A."/>
            <person name="Anca I."/>
            <person name="Lumini E."/>
            <person name="Ortu G."/>
            <person name="Petiti L."/>
            <person name="Cruveiller S."/>
            <person name="Bianciotto V."/>
            <person name="Piffanelli P."/>
            <person name="Lanfranco L."/>
            <person name="Bonfante P."/>
        </authorList>
    </citation>
    <scope>NUCLEOTIDE SEQUENCE [LARGE SCALE GENOMIC DNA]</scope>
    <source>
        <strain evidence="13 14">BEG34</strain>
    </source>
</reference>
<comment type="subunit">
    <text evidence="2">Homotrimer.</text>
</comment>
<organism evidence="13 14">
    <name type="scientific">Candidatus Glomeribacter gigasporarum BEG34</name>
    <dbReference type="NCBI Taxonomy" id="1070319"/>
    <lineage>
        <taxon>Bacteria</taxon>
        <taxon>Pseudomonadati</taxon>
        <taxon>Pseudomonadota</taxon>
        <taxon>Betaproteobacteria</taxon>
        <taxon>Burkholderiales</taxon>
        <taxon>Burkholderiaceae</taxon>
        <taxon>Candidatus Glomeribacter</taxon>
    </lineage>
</organism>